<sequence length="409" mass="45217">MVGTGATMMAFRLVRSKLRKRDHNDNTTDVCPQDLVMQTSQTAVSTICGTTTTQAGDHLTNGTALQNSPQFLWQYPARYPTYSNDQDSLVRTLPGDRPGFCRGFRKNLRGRWRRLVKSKPQPEAYTIPVELRDQLKQIYRKLPAFAWRDSGKPSVHLTEIRTSISPSSAVKLNTTSALANYAIEAALGVVILNRRSCLDHTQRNRTSQPSLPSVTSSTMDGNTPDVSSAVVSNSSSERRCFLSVPSTAEEDAFRLILVPGVSGESLIRDLGFLGWYSGNVSNLSRVVRSGSCGWLVGSCIVSLASLLASSVSLVSPIIASNACSTDITPDLSLSSMHHPKKVTRIYFGKAFASNAPPQQTCKLFAPAAVKIRQTTQYPSLLRLDWDYLQQHWWFQLWLGHLLLLQLPEL</sequence>
<feature type="region of interest" description="Disordered" evidence="1">
    <location>
        <begin position="201"/>
        <end position="231"/>
    </location>
</feature>
<accession>A0A7R9H8P1</accession>
<proteinExistence type="predicted"/>
<organism evidence="2">
    <name type="scientific">Timema cristinae</name>
    <name type="common">Walking stick</name>
    <dbReference type="NCBI Taxonomy" id="61476"/>
    <lineage>
        <taxon>Eukaryota</taxon>
        <taxon>Metazoa</taxon>
        <taxon>Ecdysozoa</taxon>
        <taxon>Arthropoda</taxon>
        <taxon>Hexapoda</taxon>
        <taxon>Insecta</taxon>
        <taxon>Pterygota</taxon>
        <taxon>Neoptera</taxon>
        <taxon>Polyneoptera</taxon>
        <taxon>Phasmatodea</taxon>
        <taxon>Timematodea</taxon>
        <taxon>Timematoidea</taxon>
        <taxon>Timematidae</taxon>
        <taxon>Timema</taxon>
    </lineage>
</organism>
<dbReference type="AlphaFoldDB" id="A0A7R9H8P1"/>
<evidence type="ECO:0000256" key="1">
    <source>
        <dbReference type="SAM" id="MobiDB-lite"/>
    </source>
</evidence>
<name>A0A7R9H8P1_TIMCR</name>
<feature type="compositionally biased region" description="Polar residues" evidence="1">
    <location>
        <begin position="204"/>
        <end position="225"/>
    </location>
</feature>
<gene>
    <name evidence="2" type="ORF">TCEB3V08_LOCUS11702</name>
</gene>
<dbReference type="EMBL" id="OC323575">
    <property type="protein sequence ID" value="CAD7413260.1"/>
    <property type="molecule type" value="Genomic_DNA"/>
</dbReference>
<reference evidence="2" key="1">
    <citation type="submission" date="2020-11" db="EMBL/GenBank/DDBJ databases">
        <authorList>
            <person name="Tran Van P."/>
        </authorList>
    </citation>
    <scope>NUCLEOTIDE SEQUENCE</scope>
</reference>
<protein>
    <submittedName>
        <fullName evidence="2">Uncharacterized protein</fullName>
    </submittedName>
</protein>
<evidence type="ECO:0000313" key="2">
    <source>
        <dbReference type="EMBL" id="CAD7413260.1"/>
    </source>
</evidence>